<keyword evidence="2" id="KW-0614">Plasmid</keyword>
<evidence type="ECO:0000313" key="3">
    <source>
        <dbReference type="Proteomes" id="UP000000531"/>
    </source>
</evidence>
<keyword evidence="1" id="KW-1133">Transmembrane helix</keyword>
<dbReference type="Proteomes" id="UP000000531">
    <property type="component" value="Plasmid pSERP"/>
</dbReference>
<proteinExistence type="predicted"/>
<keyword evidence="1" id="KW-0812">Transmembrane</keyword>
<evidence type="ECO:0000313" key="2">
    <source>
        <dbReference type="EMBL" id="AAW52768.1"/>
    </source>
</evidence>
<evidence type="ECO:0000256" key="1">
    <source>
        <dbReference type="SAM" id="Phobius"/>
    </source>
</evidence>
<accession>Q5HS45</accession>
<gene>
    <name evidence="2" type="ordered locus">SEA0026</name>
</gene>
<protein>
    <submittedName>
        <fullName evidence="2">Uncharacterized protein</fullName>
    </submittedName>
</protein>
<feature type="transmembrane region" description="Helical" evidence="1">
    <location>
        <begin position="7"/>
        <end position="24"/>
    </location>
</feature>
<name>Q5HS45_STAEQ</name>
<dbReference type="AlphaFoldDB" id="Q5HS45"/>
<dbReference type="KEGG" id="ser:SEA0026"/>
<dbReference type="EMBL" id="CP000028">
    <property type="protein sequence ID" value="AAW52768.1"/>
    <property type="molecule type" value="Genomic_DNA"/>
</dbReference>
<reference evidence="2 3" key="1">
    <citation type="journal article" date="2005" name="J. Bacteriol.">
        <title>Insights on evolution of virulence and resistance from the complete genome analysis of an early methicillin-resistant Staphylococcus aureus strain and a biofilm-producing methicillin-resistant Staphylococcus epidermidis strain.</title>
        <authorList>
            <person name="Gill S.R."/>
            <person name="Fouts D.E."/>
            <person name="Archer G.L."/>
            <person name="Mongodin E.F."/>
            <person name="Deboy R.T."/>
            <person name="Ravel J."/>
            <person name="Paulsen I.T."/>
            <person name="Kolonay J.F."/>
            <person name="Brinkac L."/>
            <person name="Beanan M."/>
            <person name="Dodson R.J."/>
            <person name="Daugherty S.C."/>
            <person name="Madupu R."/>
            <person name="Angiuoli S.V."/>
            <person name="Durkin A.S."/>
            <person name="Haft D.H."/>
            <person name="Vamathevan J."/>
            <person name="Khouri H."/>
            <person name="Utterback T."/>
            <person name="Lee C."/>
            <person name="Dimitrov G."/>
            <person name="Jiang L."/>
            <person name="Qin H."/>
            <person name="Weidman J."/>
            <person name="Tran K."/>
            <person name="Kang K."/>
            <person name="Hance I.R."/>
            <person name="Nelson K.E."/>
            <person name="Fraser C.M."/>
        </authorList>
    </citation>
    <scope>NUCLEOTIDE SEQUENCE [LARGE SCALE GENOMIC DNA]</scope>
    <source>
        <strain evidence="3">ATCC 35984 / RP62A</strain>
        <plasmid evidence="3">pSERP</plasmid>
    </source>
</reference>
<keyword evidence="1" id="KW-0472">Membrane</keyword>
<dbReference type="HOGENOM" id="CLU_2636305_0_0_9"/>
<geneLocation type="plasmid" evidence="2 3">
    <name>pSERP</name>
</geneLocation>
<organism evidence="2 3">
    <name type="scientific">Staphylococcus epidermidis (strain ATCC 35984 / DSM 28319 / BCRC 17069 / CCUG 31568 / BM 3577 / RP62A)</name>
    <dbReference type="NCBI Taxonomy" id="176279"/>
    <lineage>
        <taxon>Bacteria</taxon>
        <taxon>Bacillati</taxon>
        <taxon>Bacillota</taxon>
        <taxon>Bacilli</taxon>
        <taxon>Bacillales</taxon>
        <taxon>Staphylococcaceae</taxon>
        <taxon>Staphylococcus</taxon>
    </lineage>
</organism>
<keyword evidence="3" id="KW-1185">Reference proteome</keyword>
<sequence length="77" mass="9526">MRIKYSFFLCFNQIFTVINTYILFDIQKYFYVLFLLTLRIVLSHKSENIYYKTILHFQLNLVSLYSRVLIKKFFTHI</sequence>